<evidence type="ECO:0000313" key="7">
    <source>
        <dbReference type="Proteomes" id="UP000538817"/>
    </source>
</evidence>
<dbReference type="Gene3D" id="1.10.10.10">
    <property type="entry name" value="Winged helix-like DNA-binding domain superfamily/Winged helix DNA-binding domain"/>
    <property type="match status" value="1"/>
</dbReference>
<evidence type="ECO:0000256" key="1">
    <source>
        <dbReference type="ARBA" id="ARBA00022454"/>
    </source>
</evidence>
<dbReference type="Proteomes" id="UP000538817">
    <property type="component" value="Unassembled WGS sequence"/>
</dbReference>
<dbReference type="InterPro" id="IPR005818">
    <property type="entry name" value="Histone_H1/H5_H15"/>
</dbReference>
<dbReference type="EMBL" id="VZSG01000348">
    <property type="protein sequence ID" value="NWX88018.1"/>
    <property type="molecule type" value="Genomic_DNA"/>
</dbReference>
<proteinExistence type="predicted"/>
<sequence>SGSAAGARAPALQQRRHPSTLTMVVEALEARGDKRGTSALAIRRYILAKYPSVDAVRLKRLLKRALAVGLSRGLLVRPRDSAALGATGRFKVSSSPRGRPGTDTPGTAAIPTWPLSLQLAPEKQRQGRAAGQAAPTGGRA</sequence>
<organism evidence="6 7">
    <name type="scientific">Nothoprocta pentlandii</name>
    <dbReference type="NCBI Taxonomy" id="2585814"/>
    <lineage>
        <taxon>Eukaryota</taxon>
        <taxon>Metazoa</taxon>
        <taxon>Chordata</taxon>
        <taxon>Craniata</taxon>
        <taxon>Vertebrata</taxon>
        <taxon>Euteleostomi</taxon>
        <taxon>Archelosauria</taxon>
        <taxon>Archosauria</taxon>
        <taxon>Dinosauria</taxon>
        <taxon>Saurischia</taxon>
        <taxon>Theropoda</taxon>
        <taxon>Coelurosauria</taxon>
        <taxon>Aves</taxon>
        <taxon>Palaeognathae</taxon>
        <taxon>Tinamiformes</taxon>
        <taxon>Tinamidae</taxon>
        <taxon>Nothoprocta</taxon>
    </lineage>
</organism>
<evidence type="ECO:0000256" key="2">
    <source>
        <dbReference type="ARBA" id="ARBA00023125"/>
    </source>
</evidence>
<evidence type="ECO:0000259" key="5">
    <source>
        <dbReference type="PROSITE" id="PS51504"/>
    </source>
</evidence>
<gene>
    <name evidence="6" type="primary">H1foo</name>
    <name evidence="6" type="ORF">NOTPEN_R14446</name>
</gene>
<feature type="compositionally biased region" description="Low complexity" evidence="4">
    <location>
        <begin position="127"/>
        <end position="140"/>
    </location>
</feature>
<dbReference type="CDD" id="cd00073">
    <property type="entry name" value="H15"/>
    <property type="match status" value="1"/>
</dbReference>
<dbReference type="InterPro" id="IPR036388">
    <property type="entry name" value="WH-like_DNA-bd_sf"/>
</dbReference>
<name>A0A7K6ZW88_9AVES</name>
<keyword evidence="3" id="KW-0539">Nucleus</keyword>
<dbReference type="FunFam" id="1.10.10.10:FF:000393">
    <property type="entry name" value="Oocyte-specific H1 histone"/>
    <property type="match status" value="1"/>
</dbReference>
<keyword evidence="2" id="KW-0238">DNA-binding</keyword>
<dbReference type="AlphaFoldDB" id="A0A7K6ZW88"/>
<dbReference type="SMART" id="SM00526">
    <property type="entry name" value="H15"/>
    <property type="match status" value="1"/>
</dbReference>
<evidence type="ECO:0000313" key="6">
    <source>
        <dbReference type="EMBL" id="NWX88018.1"/>
    </source>
</evidence>
<protein>
    <submittedName>
        <fullName evidence="6">H1FOO protein</fullName>
    </submittedName>
</protein>
<dbReference type="GO" id="GO:0003677">
    <property type="term" value="F:DNA binding"/>
    <property type="evidence" value="ECO:0007669"/>
    <property type="project" value="UniProtKB-KW"/>
</dbReference>
<keyword evidence="7" id="KW-1185">Reference proteome</keyword>
<dbReference type="GO" id="GO:0000786">
    <property type="term" value="C:nucleosome"/>
    <property type="evidence" value="ECO:0007669"/>
    <property type="project" value="InterPro"/>
</dbReference>
<evidence type="ECO:0000256" key="4">
    <source>
        <dbReference type="SAM" id="MobiDB-lite"/>
    </source>
</evidence>
<feature type="domain" description="H15" evidence="5">
    <location>
        <begin position="16"/>
        <end position="94"/>
    </location>
</feature>
<feature type="non-terminal residue" evidence="6">
    <location>
        <position position="140"/>
    </location>
</feature>
<feature type="region of interest" description="Disordered" evidence="4">
    <location>
        <begin position="87"/>
        <end position="140"/>
    </location>
</feature>
<comment type="caution">
    <text evidence="6">The sequence shown here is derived from an EMBL/GenBank/DDBJ whole genome shotgun (WGS) entry which is preliminary data.</text>
</comment>
<dbReference type="SUPFAM" id="SSF46785">
    <property type="entry name" value="Winged helix' DNA-binding domain"/>
    <property type="match status" value="1"/>
</dbReference>
<feature type="non-terminal residue" evidence="6">
    <location>
        <position position="1"/>
    </location>
</feature>
<evidence type="ECO:0000256" key="3">
    <source>
        <dbReference type="ARBA" id="ARBA00023242"/>
    </source>
</evidence>
<accession>A0A7K6ZW88</accession>
<dbReference type="InterPro" id="IPR036390">
    <property type="entry name" value="WH_DNA-bd_sf"/>
</dbReference>
<keyword evidence="1" id="KW-0158">Chromosome</keyword>
<reference evidence="6 7" key="1">
    <citation type="submission" date="2019-09" db="EMBL/GenBank/DDBJ databases">
        <title>Bird 10,000 Genomes (B10K) Project - Family phase.</title>
        <authorList>
            <person name="Zhang G."/>
        </authorList>
    </citation>
    <scope>NUCLEOTIDE SEQUENCE [LARGE SCALE GENOMIC DNA]</scope>
    <source>
        <strain evidence="6">B10K-MSB-04</strain>
    </source>
</reference>
<dbReference type="GO" id="GO:0006334">
    <property type="term" value="P:nucleosome assembly"/>
    <property type="evidence" value="ECO:0007669"/>
    <property type="project" value="InterPro"/>
</dbReference>
<dbReference type="Pfam" id="PF00538">
    <property type="entry name" value="Linker_histone"/>
    <property type="match status" value="1"/>
</dbReference>
<dbReference type="PROSITE" id="PS51504">
    <property type="entry name" value="H15"/>
    <property type="match status" value="1"/>
</dbReference>
<dbReference type="GO" id="GO:0005634">
    <property type="term" value="C:nucleus"/>
    <property type="evidence" value="ECO:0007669"/>
    <property type="project" value="UniProtKB-ARBA"/>
</dbReference>